<evidence type="ECO:0000313" key="4">
    <source>
        <dbReference type="Proteomes" id="UP000095283"/>
    </source>
</evidence>
<evidence type="ECO:0000256" key="3">
    <source>
        <dbReference type="ARBA" id="ARBA00023242"/>
    </source>
</evidence>
<dbReference type="Gene3D" id="3.30.110.20">
    <property type="entry name" value="Alba-like domain"/>
    <property type="match status" value="1"/>
</dbReference>
<keyword evidence="3" id="KW-0539">Nucleus</keyword>
<dbReference type="GO" id="GO:0003676">
    <property type="term" value="F:nucleic acid binding"/>
    <property type="evidence" value="ECO:0007669"/>
    <property type="project" value="InterPro"/>
</dbReference>
<dbReference type="InterPro" id="IPR014612">
    <property type="entry name" value="Pop7/Rpp20"/>
</dbReference>
<evidence type="ECO:0000256" key="2">
    <source>
        <dbReference type="ARBA" id="ARBA00022694"/>
    </source>
</evidence>
<dbReference type="PANTHER" id="PTHR15314:SF1">
    <property type="entry name" value="RIBONUCLEASE P PROTEIN SUBUNIT P20"/>
    <property type="match status" value="1"/>
</dbReference>
<evidence type="ECO:0000256" key="1">
    <source>
        <dbReference type="ARBA" id="ARBA00004604"/>
    </source>
</evidence>
<dbReference type="InterPro" id="IPR036882">
    <property type="entry name" value="Alba-like_dom_sf"/>
</dbReference>
<dbReference type="SUPFAM" id="SSF82704">
    <property type="entry name" value="AlbA-like"/>
    <property type="match status" value="1"/>
</dbReference>
<proteinExistence type="predicted"/>
<dbReference type="GO" id="GO:0005655">
    <property type="term" value="C:nucleolar ribonuclease P complex"/>
    <property type="evidence" value="ECO:0007669"/>
    <property type="project" value="InterPro"/>
</dbReference>
<accession>A0A1I7X7E5</accession>
<dbReference type="Proteomes" id="UP000095283">
    <property type="component" value="Unplaced"/>
</dbReference>
<dbReference type="Pfam" id="PF12328">
    <property type="entry name" value="Rpp20"/>
    <property type="match status" value="1"/>
</dbReference>
<dbReference type="GO" id="GO:0001682">
    <property type="term" value="P:tRNA 5'-leader removal"/>
    <property type="evidence" value="ECO:0007669"/>
    <property type="project" value="InterPro"/>
</dbReference>
<protein>
    <submittedName>
        <fullName evidence="5">Ribonuclease P</fullName>
    </submittedName>
</protein>
<dbReference type="GO" id="GO:0000172">
    <property type="term" value="C:ribonuclease MRP complex"/>
    <property type="evidence" value="ECO:0007669"/>
    <property type="project" value="InterPro"/>
</dbReference>
<dbReference type="AlphaFoldDB" id="A0A1I7X7E5"/>
<dbReference type="PANTHER" id="PTHR15314">
    <property type="entry name" value="RIBONUCLEASE P PROTEIN SUBUNIT P20"/>
    <property type="match status" value="1"/>
</dbReference>
<keyword evidence="2" id="KW-0819">tRNA processing</keyword>
<comment type="subcellular location">
    <subcellularLocation>
        <location evidence="1">Nucleus</location>
        <location evidence="1">Nucleolus</location>
    </subcellularLocation>
</comment>
<organism evidence="4 5">
    <name type="scientific">Heterorhabditis bacteriophora</name>
    <name type="common">Entomopathogenic nematode worm</name>
    <dbReference type="NCBI Taxonomy" id="37862"/>
    <lineage>
        <taxon>Eukaryota</taxon>
        <taxon>Metazoa</taxon>
        <taxon>Ecdysozoa</taxon>
        <taxon>Nematoda</taxon>
        <taxon>Chromadorea</taxon>
        <taxon>Rhabditida</taxon>
        <taxon>Rhabditina</taxon>
        <taxon>Rhabditomorpha</taxon>
        <taxon>Strongyloidea</taxon>
        <taxon>Heterorhabditidae</taxon>
        <taxon>Heterorhabditis</taxon>
    </lineage>
</organism>
<keyword evidence="4" id="KW-1185">Reference proteome</keyword>
<evidence type="ECO:0000313" key="5">
    <source>
        <dbReference type="WBParaSite" id="Hba_13493"/>
    </source>
</evidence>
<reference evidence="5" key="1">
    <citation type="submission" date="2016-11" db="UniProtKB">
        <authorList>
            <consortium name="WormBaseParasite"/>
        </authorList>
    </citation>
    <scope>IDENTIFICATION</scope>
</reference>
<name>A0A1I7X7E5_HETBA</name>
<sequence>MDGLMIWLMRRTNMQSQIKRIEDLLNNQSDQVYVHGLGASLNKALTLTVELQKKFSGAVQYHINTSTINVTDDLFPMSDEFELGVRNRPLSAVHVRLHRIRPK</sequence>
<dbReference type="WBParaSite" id="Hba_13493">
    <property type="protein sequence ID" value="Hba_13493"/>
    <property type="gene ID" value="Hba_13493"/>
</dbReference>